<organism evidence="10 11">
    <name type="scientific">Ligilactobacillus salitolerans</name>
    <dbReference type="NCBI Taxonomy" id="1808352"/>
    <lineage>
        <taxon>Bacteria</taxon>
        <taxon>Bacillati</taxon>
        <taxon>Bacillota</taxon>
        <taxon>Bacilli</taxon>
        <taxon>Lactobacillales</taxon>
        <taxon>Lactobacillaceae</taxon>
        <taxon>Ligilactobacillus</taxon>
    </lineage>
</organism>
<dbReference type="GO" id="GO:0008460">
    <property type="term" value="F:dTDP-glucose 4,6-dehydratase activity"/>
    <property type="evidence" value="ECO:0007669"/>
    <property type="project" value="UniProtKB-EC"/>
</dbReference>
<feature type="domain" description="NAD(P)-binding" evidence="9">
    <location>
        <begin position="5"/>
        <end position="304"/>
    </location>
</feature>
<name>A0A401IWE9_9LACO</name>
<accession>A0A401IWE9</accession>
<evidence type="ECO:0000259" key="9">
    <source>
        <dbReference type="Pfam" id="PF16363"/>
    </source>
</evidence>
<dbReference type="InterPro" id="IPR016040">
    <property type="entry name" value="NAD(P)-bd_dom"/>
</dbReference>
<reference evidence="10 11" key="1">
    <citation type="journal article" date="2019" name="Int. J. Syst. Evol. Microbiol.">
        <title>Lactobacillus salitolerans sp. nov., a novel lactic acid bacterium isolated from spent mushroom substrates.</title>
        <authorList>
            <person name="Tohno M."/>
            <person name="Tanizawa Y."/>
            <person name="Kojima Y."/>
            <person name="Sakamoto M."/>
            <person name="Nakamura Y."/>
            <person name="Ohkuma M."/>
            <person name="Kobayashi H."/>
        </authorList>
    </citation>
    <scope>NUCLEOTIDE SEQUENCE [LARGE SCALE GENOMIC DNA]</scope>
    <source>
        <strain evidence="10 11">YK43</strain>
    </source>
</reference>
<comment type="cofactor">
    <cofactor evidence="2 8">
        <name>NAD(+)</name>
        <dbReference type="ChEBI" id="CHEBI:57540"/>
    </cofactor>
</comment>
<comment type="similarity">
    <text evidence="3 8">Belongs to the NAD(P)-dependent epimerase/dehydratase family. dTDP-glucose dehydratase subfamily.</text>
</comment>
<keyword evidence="6" id="KW-0520">NAD</keyword>
<evidence type="ECO:0000256" key="4">
    <source>
        <dbReference type="ARBA" id="ARBA00011990"/>
    </source>
</evidence>
<dbReference type="InterPro" id="IPR036291">
    <property type="entry name" value="NAD(P)-bd_dom_sf"/>
</dbReference>
<dbReference type="Gene3D" id="3.40.50.720">
    <property type="entry name" value="NAD(P)-binding Rossmann-like Domain"/>
    <property type="match status" value="1"/>
</dbReference>
<dbReference type="InterPro" id="IPR005888">
    <property type="entry name" value="dTDP_Gluc_deHydtase"/>
</dbReference>
<dbReference type="GO" id="GO:0009225">
    <property type="term" value="P:nucleotide-sugar metabolic process"/>
    <property type="evidence" value="ECO:0007669"/>
    <property type="project" value="InterPro"/>
</dbReference>
<evidence type="ECO:0000256" key="8">
    <source>
        <dbReference type="RuleBase" id="RU004473"/>
    </source>
</evidence>
<proteinExistence type="inferred from homology"/>
<evidence type="ECO:0000256" key="7">
    <source>
        <dbReference type="ARBA" id="ARBA00023239"/>
    </source>
</evidence>
<keyword evidence="7 8" id="KW-0456">Lyase</keyword>
<dbReference type="EC" id="4.2.1.46" evidence="4 8"/>
<dbReference type="OrthoDB" id="9811743at2"/>
<dbReference type="Gene3D" id="3.90.25.10">
    <property type="entry name" value="UDP-galactose 4-epimerase, domain 1"/>
    <property type="match status" value="1"/>
</dbReference>
<evidence type="ECO:0000256" key="2">
    <source>
        <dbReference type="ARBA" id="ARBA00001911"/>
    </source>
</evidence>
<evidence type="ECO:0000313" key="10">
    <source>
        <dbReference type="EMBL" id="GBG95864.1"/>
    </source>
</evidence>
<comment type="caution">
    <text evidence="10">The sequence shown here is derived from an EMBL/GenBank/DDBJ whole genome shotgun (WGS) entry which is preliminary data.</text>
</comment>
<keyword evidence="11" id="KW-1185">Reference proteome</keyword>
<evidence type="ECO:0000256" key="6">
    <source>
        <dbReference type="ARBA" id="ARBA00023027"/>
    </source>
</evidence>
<dbReference type="NCBIfam" id="TIGR01181">
    <property type="entry name" value="dTDP_gluc_dehyt"/>
    <property type="match status" value="1"/>
</dbReference>
<dbReference type="AlphaFoldDB" id="A0A401IWE9"/>
<evidence type="ECO:0000256" key="3">
    <source>
        <dbReference type="ARBA" id="ARBA00008178"/>
    </source>
</evidence>
<dbReference type="CDD" id="cd05246">
    <property type="entry name" value="dTDP_GD_SDR_e"/>
    <property type="match status" value="1"/>
</dbReference>
<dbReference type="Pfam" id="PF16363">
    <property type="entry name" value="GDP_Man_Dehyd"/>
    <property type="match status" value="1"/>
</dbReference>
<protein>
    <recommendedName>
        <fullName evidence="5 8">dTDP-glucose 4,6-dehydratase</fullName>
        <ecNumber evidence="4 8">4.2.1.46</ecNumber>
    </recommendedName>
</protein>
<gene>
    <name evidence="10" type="primary">rfbB</name>
    <name evidence="10" type="ORF">LFYK43_23230</name>
</gene>
<dbReference type="EMBL" id="BFFP01000065">
    <property type="protein sequence ID" value="GBG95864.1"/>
    <property type="molecule type" value="Genomic_DNA"/>
</dbReference>
<dbReference type="RefSeq" id="WP_124978530.1">
    <property type="nucleotide sequence ID" value="NZ_BFFP01000065.1"/>
</dbReference>
<evidence type="ECO:0000313" key="11">
    <source>
        <dbReference type="Proteomes" id="UP000286848"/>
    </source>
</evidence>
<dbReference type="SUPFAM" id="SSF51735">
    <property type="entry name" value="NAD(P)-binding Rossmann-fold domains"/>
    <property type="match status" value="1"/>
</dbReference>
<evidence type="ECO:0000256" key="1">
    <source>
        <dbReference type="ARBA" id="ARBA00001539"/>
    </source>
</evidence>
<dbReference type="Proteomes" id="UP000286848">
    <property type="component" value="Unassembled WGS sequence"/>
</dbReference>
<comment type="catalytic activity">
    <reaction evidence="1 8">
        <text>dTDP-alpha-D-glucose = dTDP-4-dehydro-6-deoxy-alpha-D-glucose + H2O</text>
        <dbReference type="Rhea" id="RHEA:17221"/>
        <dbReference type="ChEBI" id="CHEBI:15377"/>
        <dbReference type="ChEBI" id="CHEBI:57477"/>
        <dbReference type="ChEBI" id="CHEBI:57649"/>
        <dbReference type="EC" id="4.2.1.46"/>
    </reaction>
</comment>
<dbReference type="PANTHER" id="PTHR43000">
    <property type="entry name" value="DTDP-D-GLUCOSE 4,6-DEHYDRATASE-RELATED"/>
    <property type="match status" value="1"/>
</dbReference>
<evidence type="ECO:0000256" key="5">
    <source>
        <dbReference type="ARBA" id="ARBA00016977"/>
    </source>
</evidence>
<sequence>MQHYLITGSAGFIGSNFIHYLLGKYQDCQVVNLDLLTYAGNLANLADIQADPRYHFVQGNITDQHLVEDLIGQYQIDVLVNFAAESHVDRSISGPELFFETNTRGTWSLLEAARKMRVGKFVQISTDEVYGSLGPTGYFSENSPLDPSSPYSASKAAAEMLVLGHATTYGMDVNITRSSNNYGPYQNPEKLLPLLITNAIEGRDLPIYGDGQNVRDWLYVEDNCSAIDQVIQQGHSGAIYNVSAHNERTNNQIADLIAERLDGKIQYIADRPGHDFRYALDAGKLERELGWQPRYEFAEGLEKTIQWYLDQEDWWRQLKG</sequence>